<accession>A0ABT2HCG4</accession>
<feature type="non-terminal residue" evidence="1">
    <location>
        <position position="1"/>
    </location>
</feature>
<protein>
    <recommendedName>
        <fullName evidence="3">Phage portal protein</fullName>
    </recommendedName>
</protein>
<dbReference type="RefSeq" id="WP_259543974.1">
    <property type="nucleotide sequence ID" value="NZ_JANLCJ010000809.1"/>
</dbReference>
<organism evidence="1 2">
    <name type="scientific">Herbiconiux daphne</name>
    <dbReference type="NCBI Taxonomy" id="2970914"/>
    <lineage>
        <taxon>Bacteria</taxon>
        <taxon>Bacillati</taxon>
        <taxon>Actinomycetota</taxon>
        <taxon>Actinomycetes</taxon>
        <taxon>Micrococcales</taxon>
        <taxon>Microbacteriaceae</taxon>
        <taxon>Herbiconiux</taxon>
    </lineage>
</organism>
<dbReference type="InterPro" id="IPR056909">
    <property type="entry name" value="SU10_portal"/>
</dbReference>
<proteinExistence type="predicted"/>
<sequence>EIPPFAAATVAMGHYADAMRGMELSKSFARTLLTPLYKLIYETMRFEEWPLSDEQGQPVEGATYPSLYEFKVDINTAGDDAAQIMQLQNAVQTAAALTQIQGAYLTDQNRYEMLSLILTRADLDADKYLTNPATIPDDAAARQMQLELDALNHEAAKERLQEVILNNQLTAAK</sequence>
<dbReference type="Pfam" id="PF23899">
    <property type="entry name" value="SU10_portal"/>
    <property type="match status" value="1"/>
</dbReference>
<evidence type="ECO:0000313" key="2">
    <source>
        <dbReference type="Proteomes" id="UP001165586"/>
    </source>
</evidence>
<reference evidence="1" key="1">
    <citation type="submission" date="2022-08" db="EMBL/GenBank/DDBJ databases">
        <authorList>
            <person name="Deng Y."/>
            <person name="Han X.-F."/>
            <person name="Zhang Y.-Q."/>
        </authorList>
    </citation>
    <scope>NUCLEOTIDE SEQUENCE</scope>
    <source>
        <strain evidence="1">CPCC 203386</strain>
    </source>
</reference>
<name>A0ABT2HCG4_9MICO</name>
<comment type="caution">
    <text evidence="1">The sequence shown here is derived from an EMBL/GenBank/DDBJ whole genome shotgun (WGS) entry which is preliminary data.</text>
</comment>
<dbReference type="EMBL" id="JANLCJ010000809">
    <property type="protein sequence ID" value="MCS5737547.1"/>
    <property type="molecule type" value="Genomic_DNA"/>
</dbReference>
<keyword evidence="2" id="KW-1185">Reference proteome</keyword>
<dbReference type="Proteomes" id="UP001165586">
    <property type="component" value="Unassembled WGS sequence"/>
</dbReference>
<feature type="non-terminal residue" evidence="1">
    <location>
        <position position="173"/>
    </location>
</feature>
<evidence type="ECO:0008006" key="3">
    <source>
        <dbReference type="Google" id="ProtNLM"/>
    </source>
</evidence>
<gene>
    <name evidence="1" type="ORF">N1032_27835</name>
</gene>
<evidence type="ECO:0000313" key="1">
    <source>
        <dbReference type="EMBL" id="MCS5737547.1"/>
    </source>
</evidence>